<dbReference type="Proteomes" id="UP000024635">
    <property type="component" value="Unassembled WGS sequence"/>
</dbReference>
<dbReference type="AlphaFoldDB" id="A0A016UFI7"/>
<accession>A0A016UFI7</accession>
<protein>
    <submittedName>
        <fullName evidence="1">Uncharacterized protein</fullName>
    </submittedName>
</protein>
<keyword evidence="2" id="KW-1185">Reference proteome</keyword>
<reference evidence="2" key="1">
    <citation type="journal article" date="2015" name="Nat. Genet.">
        <title>The genome and transcriptome of the zoonotic hookworm Ancylostoma ceylanicum identify infection-specific gene families.</title>
        <authorList>
            <person name="Schwarz E.M."/>
            <person name="Hu Y."/>
            <person name="Antoshechkin I."/>
            <person name="Miller M.M."/>
            <person name="Sternberg P.W."/>
            <person name="Aroian R.V."/>
        </authorList>
    </citation>
    <scope>NUCLEOTIDE SEQUENCE</scope>
    <source>
        <strain evidence="2">HY135</strain>
    </source>
</reference>
<dbReference type="EMBL" id="JARK01001378">
    <property type="protein sequence ID" value="EYC13930.1"/>
    <property type="molecule type" value="Genomic_DNA"/>
</dbReference>
<organism evidence="1 2">
    <name type="scientific">Ancylostoma ceylanicum</name>
    <dbReference type="NCBI Taxonomy" id="53326"/>
    <lineage>
        <taxon>Eukaryota</taxon>
        <taxon>Metazoa</taxon>
        <taxon>Ecdysozoa</taxon>
        <taxon>Nematoda</taxon>
        <taxon>Chromadorea</taxon>
        <taxon>Rhabditida</taxon>
        <taxon>Rhabditina</taxon>
        <taxon>Rhabditomorpha</taxon>
        <taxon>Strongyloidea</taxon>
        <taxon>Ancylostomatidae</taxon>
        <taxon>Ancylostomatinae</taxon>
        <taxon>Ancylostoma</taxon>
    </lineage>
</organism>
<proteinExistence type="predicted"/>
<sequence>MISPTQLSKSYKMAEAFDRVLLDAAYSDSTIEDKEYLEEDNNEKMDVDCDIDCGNIETSSSCDLEANSIRASSGSPTAVAASSARIHCNSLQLKAVK</sequence>
<evidence type="ECO:0000313" key="2">
    <source>
        <dbReference type="Proteomes" id="UP000024635"/>
    </source>
</evidence>
<name>A0A016UFI7_9BILA</name>
<comment type="caution">
    <text evidence="1">The sequence shown here is derived from an EMBL/GenBank/DDBJ whole genome shotgun (WGS) entry which is preliminary data.</text>
</comment>
<evidence type="ECO:0000313" key="1">
    <source>
        <dbReference type="EMBL" id="EYC13930.1"/>
    </source>
</evidence>
<gene>
    <name evidence="1" type="primary">Acey_s0042.g607</name>
    <name evidence="1" type="ORF">Y032_0042g607</name>
</gene>